<protein>
    <recommendedName>
        <fullName evidence="3">Carboxylic ester hydrolase</fullName>
        <ecNumber evidence="3">3.1.1.-</ecNumber>
    </recommendedName>
</protein>
<dbReference type="FunFam" id="3.40.50.1820:FF:000128">
    <property type="entry name" value="Carboxylic ester hydrolase"/>
    <property type="match status" value="1"/>
</dbReference>
<dbReference type="SUPFAM" id="SSF53474">
    <property type="entry name" value="alpha/beta-Hydrolases"/>
    <property type="match status" value="1"/>
</dbReference>
<dbReference type="KEGG" id="bfo:118406489"/>
<dbReference type="Proteomes" id="UP000001554">
    <property type="component" value="Chromosome 19"/>
</dbReference>
<reference evidence="5" key="1">
    <citation type="journal article" date="2020" name="Nat. Ecol. Evol.">
        <title>Deeply conserved synteny resolves early events in vertebrate evolution.</title>
        <authorList>
            <person name="Simakov O."/>
            <person name="Marletaz F."/>
            <person name="Yue J.X."/>
            <person name="O'Connell B."/>
            <person name="Jenkins J."/>
            <person name="Brandt A."/>
            <person name="Calef R."/>
            <person name="Tung C.H."/>
            <person name="Huang T.K."/>
            <person name="Schmutz J."/>
            <person name="Satoh N."/>
            <person name="Yu J.K."/>
            <person name="Putnam N.H."/>
            <person name="Green R.E."/>
            <person name="Rokhsar D.S."/>
        </authorList>
    </citation>
    <scope>NUCLEOTIDE SEQUENCE [LARGE SCALE GENOMIC DNA]</scope>
    <source>
        <strain evidence="5">S238N-H82</strain>
    </source>
</reference>
<reference evidence="6" key="2">
    <citation type="submission" date="2025-08" db="UniProtKB">
        <authorList>
            <consortium name="RefSeq"/>
        </authorList>
    </citation>
    <scope>IDENTIFICATION</scope>
    <source>
        <strain evidence="6">S238N-H82</strain>
        <tissue evidence="6">Testes</tissue>
    </source>
</reference>
<dbReference type="InterPro" id="IPR029058">
    <property type="entry name" value="AB_hydrolase_fold"/>
</dbReference>
<evidence type="ECO:0000313" key="6">
    <source>
        <dbReference type="RefSeq" id="XP_035662440.1"/>
    </source>
</evidence>
<dbReference type="EC" id="3.1.1.-" evidence="3"/>
<feature type="domain" description="Carboxylesterase type B" evidence="4">
    <location>
        <begin position="25"/>
        <end position="560"/>
    </location>
</feature>
<evidence type="ECO:0000256" key="1">
    <source>
        <dbReference type="ARBA" id="ARBA00005964"/>
    </source>
</evidence>
<evidence type="ECO:0000313" key="5">
    <source>
        <dbReference type="Proteomes" id="UP000001554"/>
    </source>
</evidence>
<keyword evidence="3" id="KW-0732">Signal</keyword>
<dbReference type="OMA" id="RDSADWP"/>
<dbReference type="InterPro" id="IPR019826">
    <property type="entry name" value="Carboxylesterase_B_AS"/>
</dbReference>
<dbReference type="PROSITE" id="PS00122">
    <property type="entry name" value="CARBOXYLESTERASE_B_1"/>
    <property type="match status" value="1"/>
</dbReference>
<evidence type="ECO:0000256" key="3">
    <source>
        <dbReference type="RuleBase" id="RU361235"/>
    </source>
</evidence>
<dbReference type="RefSeq" id="XP_035662440.1">
    <property type="nucleotide sequence ID" value="XM_035806547.1"/>
</dbReference>
<dbReference type="Pfam" id="PF00135">
    <property type="entry name" value="COesterase"/>
    <property type="match status" value="1"/>
</dbReference>
<organism evidence="5 6">
    <name type="scientific">Branchiostoma floridae</name>
    <name type="common">Florida lancelet</name>
    <name type="synonym">Amphioxus</name>
    <dbReference type="NCBI Taxonomy" id="7739"/>
    <lineage>
        <taxon>Eukaryota</taxon>
        <taxon>Metazoa</taxon>
        <taxon>Chordata</taxon>
        <taxon>Cephalochordata</taxon>
        <taxon>Leptocardii</taxon>
        <taxon>Amphioxiformes</taxon>
        <taxon>Branchiostomatidae</taxon>
        <taxon>Branchiostoma</taxon>
    </lineage>
</organism>
<dbReference type="InterPro" id="IPR002018">
    <property type="entry name" value="CarbesteraseB"/>
</dbReference>
<sequence>MADVGPSAAYIFIVLLCICSAIGDSVVVSTTSGDVQGYEFETSSSIGRPVFDRVYVFKGIPYAAPPTGDLRFRPPQDPTPWEGIRDASSFRDKCAQQPSIYPVQPEAAPLYGEFWDHVNISASEDCLNLNVYTHNVSVLANQPVMVWIHGGGLTKGTGSSYPGEVLAAHHNVVLVTINYRLGHFGFLPTLEEDAPGNFGFHDQIKALQWVQANIRNFGGDPEKVTIFGESSGGQSVSLLVMSPMTRGLFHRAISQSGVGFQPVRQVGDVTATEAVASAVGCATTPYGDMMSCLRGKPAEDILEEGGFPIPVVDGHFLMDNPRELVRKKTLNKVDYLLGTNNDEYGWMLSIKNLYVDGMSAAEFQARMPSDLFFVGLKYPVRAMLFFEGNTSALIPAVVHEYLDSVDIDDPFAIRDQYFQFKTDMSFLASTALMVEAQSALPVRVYQYEFQHRSSIFPFKPDSVKAEHLDELFYVFGIPLLREDSSWKLPFTDQERDLSLDIMAYWVNFANNGDPNDYSGAARVRDSADWPRYKPSSKAYMKLDLTSSSDTDLRGDRMKFWNKVVPKLMGEDESTSGVVQLSWSIWSFAIPLAYFLCNI</sequence>
<feature type="signal peptide" evidence="3">
    <location>
        <begin position="1"/>
        <end position="23"/>
    </location>
</feature>
<keyword evidence="5" id="KW-1185">Reference proteome</keyword>
<dbReference type="InterPro" id="IPR050309">
    <property type="entry name" value="Type-B_Carboxylest/Lipase"/>
</dbReference>
<dbReference type="AlphaFoldDB" id="A0A9J7HMS5"/>
<keyword evidence="2 3" id="KW-0378">Hydrolase</keyword>
<accession>A0A9J7HMS5</accession>
<name>A0A9J7HMS5_BRAFL</name>
<evidence type="ECO:0000259" key="4">
    <source>
        <dbReference type="Pfam" id="PF00135"/>
    </source>
</evidence>
<dbReference type="PANTHER" id="PTHR11559">
    <property type="entry name" value="CARBOXYLESTERASE"/>
    <property type="match status" value="1"/>
</dbReference>
<evidence type="ECO:0000256" key="2">
    <source>
        <dbReference type="ARBA" id="ARBA00022801"/>
    </source>
</evidence>
<dbReference type="OrthoDB" id="3200163at2759"/>
<proteinExistence type="inferred from homology"/>
<comment type="similarity">
    <text evidence="1 3">Belongs to the type-B carboxylesterase/lipase family.</text>
</comment>
<dbReference type="GO" id="GO:0016787">
    <property type="term" value="F:hydrolase activity"/>
    <property type="evidence" value="ECO:0007669"/>
    <property type="project" value="UniProtKB-KW"/>
</dbReference>
<dbReference type="Gene3D" id="3.40.50.1820">
    <property type="entry name" value="alpha/beta hydrolase"/>
    <property type="match status" value="1"/>
</dbReference>
<dbReference type="GeneID" id="118406489"/>
<feature type="chain" id="PRO_5039962489" description="Carboxylic ester hydrolase" evidence="3">
    <location>
        <begin position="24"/>
        <end position="598"/>
    </location>
</feature>
<gene>
    <name evidence="6" type="primary">LOC118406489</name>
</gene>